<gene>
    <name evidence="2" type="ORF">COCNU_05G008620</name>
</gene>
<reference evidence="2" key="2">
    <citation type="submission" date="2019-07" db="EMBL/GenBank/DDBJ databases">
        <authorList>
            <person name="Yang Y."/>
            <person name="Bocs S."/>
            <person name="Baudouin L."/>
        </authorList>
    </citation>
    <scope>NUCLEOTIDE SEQUENCE</scope>
    <source>
        <tissue evidence="2">Spear leaf of Hainan Tall coconut</tissue>
    </source>
</reference>
<dbReference type="Proteomes" id="UP000797356">
    <property type="component" value="Chromosome 5"/>
</dbReference>
<comment type="caution">
    <text evidence="2">The sequence shown here is derived from an EMBL/GenBank/DDBJ whole genome shotgun (WGS) entry which is preliminary data.</text>
</comment>
<accession>A0A8K0I969</accession>
<sequence>MEPLPVLKQETLILWGDQDEVFPLSLAYQLQRHLGAKSRLEVIKDAGHALQLEKPEHVNRLIKWFLLNAKDTKST</sequence>
<dbReference type="Pfam" id="PF00561">
    <property type="entry name" value="Abhydrolase_1"/>
    <property type="match status" value="1"/>
</dbReference>
<reference evidence="2" key="1">
    <citation type="journal article" date="2017" name="Gigascience">
        <title>The genome draft of coconut (Cocos nucifera).</title>
        <authorList>
            <person name="Xiao Y."/>
            <person name="Xu P."/>
            <person name="Fan H."/>
            <person name="Baudouin L."/>
            <person name="Xia W."/>
            <person name="Bocs S."/>
            <person name="Xu J."/>
            <person name="Li Q."/>
            <person name="Guo A."/>
            <person name="Zhou L."/>
            <person name="Li J."/>
            <person name="Wu Y."/>
            <person name="Ma Z."/>
            <person name="Armero A."/>
            <person name="Issali A.E."/>
            <person name="Liu N."/>
            <person name="Peng M."/>
            <person name="Yang Y."/>
        </authorList>
    </citation>
    <scope>NUCLEOTIDE SEQUENCE</scope>
    <source>
        <tissue evidence="2">Spear leaf of Hainan Tall coconut</tissue>
    </source>
</reference>
<dbReference type="EMBL" id="CM017876">
    <property type="protein sequence ID" value="KAG1342633.1"/>
    <property type="molecule type" value="Genomic_DNA"/>
</dbReference>
<organism evidence="2 3">
    <name type="scientific">Cocos nucifera</name>
    <name type="common">Coconut palm</name>
    <dbReference type="NCBI Taxonomy" id="13894"/>
    <lineage>
        <taxon>Eukaryota</taxon>
        <taxon>Viridiplantae</taxon>
        <taxon>Streptophyta</taxon>
        <taxon>Embryophyta</taxon>
        <taxon>Tracheophyta</taxon>
        <taxon>Spermatophyta</taxon>
        <taxon>Magnoliopsida</taxon>
        <taxon>Liliopsida</taxon>
        <taxon>Arecaceae</taxon>
        <taxon>Arecoideae</taxon>
        <taxon>Cocoseae</taxon>
        <taxon>Attaleinae</taxon>
        <taxon>Cocos</taxon>
    </lineage>
</organism>
<dbReference type="SUPFAM" id="SSF53474">
    <property type="entry name" value="alpha/beta-Hydrolases"/>
    <property type="match status" value="1"/>
</dbReference>
<feature type="domain" description="AB hydrolase-1" evidence="1">
    <location>
        <begin position="4"/>
        <end position="55"/>
    </location>
</feature>
<evidence type="ECO:0000313" key="2">
    <source>
        <dbReference type="EMBL" id="KAG1342633.1"/>
    </source>
</evidence>
<dbReference type="PANTHER" id="PTHR43139">
    <property type="entry name" value="SI:DKEY-122A22.2"/>
    <property type="match status" value="1"/>
</dbReference>
<dbReference type="AlphaFoldDB" id="A0A8K0I969"/>
<keyword evidence="2" id="KW-0378">Hydrolase</keyword>
<dbReference type="PANTHER" id="PTHR43139:SF37">
    <property type="entry name" value="ALPHA_BETA-HYDROLASES SUPERFAMILY PROTEIN"/>
    <property type="match status" value="1"/>
</dbReference>
<dbReference type="InterPro" id="IPR029058">
    <property type="entry name" value="AB_hydrolase_fold"/>
</dbReference>
<proteinExistence type="predicted"/>
<dbReference type="InterPro" id="IPR000073">
    <property type="entry name" value="AB_hydrolase_1"/>
</dbReference>
<evidence type="ECO:0000259" key="1">
    <source>
        <dbReference type="Pfam" id="PF00561"/>
    </source>
</evidence>
<evidence type="ECO:0000313" key="3">
    <source>
        <dbReference type="Proteomes" id="UP000797356"/>
    </source>
</evidence>
<dbReference type="Gene3D" id="3.40.50.1820">
    <property type="entry name" value="alpha/beta hydrolase"/>
    <property type="match status" value="1"/>
</dbReference>
<keyword evidence="3" id="KW-1185">Reference proteome</keyword>
<dbReference type="InterPro" id="IPR052370">
    <property type="entry name" value="Meta-cleavage_hydrolase"/>
</dbReference>
<dbReference type="OrthoDB" id="784551at2759"/>
<dbReference type="GO" id="GO:0016787">
    <property type="term" value="F:hydrolase activity"/>
    <property type="evidence" value="ECO:0007669"/>
    <property type="project" value="UniProtKB-KW"/>
</dbReference>
<protein>
    <submittedName>
        <fullName evidence="2">Putative 4,5:9,10-diseco-3-hydroxy-5,9, 17-trioxoandrosta-1(10),2-diene-4-oate hydrolase-like</fullName>
    </submittedName>
</protein>
<name>A0A8K0I969_COCNU</name>